<dbReference type="PANTHER" id="PTHR30023:SF0">
    <property type="entry name" value="PENICILLIN-SENSITIVE CARBOXYPEPTIDASE A"/>
    <property type="match status" value="1"/>
</dbReference>
<sequence>MNTLIRTLACVTFLATLPALHGARAALPEGVASAARAAGIPESAIGLWAGPVSGSSVRYSHNAGSMMNPASVMKLLATHAALDQLGPAWTWKTRAWLTGPLRDGVLEGDLVIAGSGDPDLTWDRLGQWLRDWRSRGLREIRGNILIDSSLYALPPVEAPFDEAQHRAYNARPEAFLVNFGALSLRLVPGAPNSPVAISLLTPAAPLPISNDIRSSSGPCVDWRNTVRGSFRPEGRGLALKLEGRLPTSCGERQLNLKVDDALRWAGLVVRAQWQELGGSWSGETRAGAAPLAAAPFSTWESPALPEVLRDMNKWSNNVMARQVLLTLGDDSSGALTPQKGIARLQAWMPQRGLDPAQWVLENGSGLSRVERSTPAQFGALLRSAWASPRMPEFVQGLPVIGRDGTMRSRLIDSPLAGRGYVKTGTLDGVKSAAGYLLDAQGNWQAFALIMNHPKAPEAERVVEALLQALYGQ</sequence>
<dbReference type="PRINTS" id="PR00922">
    <property type="entry name" value="DADACBPTASE3"/>
</dbReference>
<reference evidence="4 5" key="1">
    <citation type="submission" date="2024-07" db="EMBL/GenBank/DDBJ databases">
        <title>Uliginosibacterium paludis KCTC:42655.</title>
        <authorList>
            <person name="Kim M.K."/>
        </authorList>
    </citation>
    <scope>NUCLEOTIDE SEQUENCE [LARGE SCALE GENOMIC DNA]</scope>
    <source>
        <strain evidence="4 5">KCTC 42655</strain>
    </source>
</reference>
<keyword evidence="4" id="KW-0121">Carboxypeptidase</keyword>
<comment type="caution">
    <text evidence="4">The sequence shown here is derived from an EMBL/GenBank/DDBJ whole genome shotgun (WGS) entry which is preliminary data.</text>
</comment>
<dbReference type="PANTHER" id="PTHR30023">
    <property type="entry name" value="D-ALANYL-D-ALANINE CARBOXYPEPTIDASE"/>
    <property type="match status" value="1"/>
</dbReference>
<evidence type="ECO:0000256" key="1">
    <source>
        <dbReference type="ARBA" id="ARBA00006096"/>
    </source>
</evidence>
<dbReference type="Gene3D" id="3.50.80.20">
    <property type="entry name" value="D-Ala-D-Ala carboxypeptidase C, peptidase S13"/>
    <property type="match status" value="1"/>
</dbReference>
<evidence type="ECO:0000256" key="3">
    <source>
        <dbReference type="SAM" id="SignalP"/>
    </source>
</evidence>
<evidence type="ECO:0000256" key="2">
    <source>
        <dbReference type="ARBA" id="ARBA00022801"/>
    </source>
</evidence>
<dbReference type="EC" id="3.4.16.4" evidence="4"/>
<dbReference type="NCBIfam" id="TIGR00666">
    <property type="entry name" value="PBP4"/>
    <property type="match status" value="1"/>
</dbReference>
<keyword evidence="5" id="KW-1185">Reference proteome</keyword>
<organism evidence="4 5">
    <name type="scientific">Uliginosibacterium paludis</name>
    <dbReference type="NCBI Taxonomy" id="1615952"/>
    <lineage>
        <taxon>Bacteria</taxon>
        <taxon>Pseudomonadati</taxon>
        <taxon>Pseudomonadota</taxon>
        <taxon>Betaproteobacteria</taxon>
        <taxon>Rhodocyclales</taxon>
        <taxon>Zoogloeaceae</taxon>
        <taxon>Uliginosibacterium</taxon>
    </lineage>
</organism>
<gene>
    <name evidence="4" type="primary">dacB</name>
    <name evidence="4" type="ORF">ABVT11_03920</name>
</gene>
<evidence type="ECO:0000313" key="5">
    <source>
        <dbReference type="Proteomes" id="UP001548590"/>
    </source>
</evidence>
<feature type="chain" id="PRO_5045453790" evidence="3">
    <location>
        <begin position="26"/>
        <end position="472"/>
    </location>
</feature>
<keyword evidence="4" id="KW-0645">Protease</keyword>
<comment type="similarity">
    <text evidence="1">Belongs to the peptidase S13 family.</text>
</comment>
<keyword evidence="2 4" id="KW-0378">Hydrolase</keyword>
<evidence type="ECO:0000313" key="4">
    <source>
        <dbReference type="EMBL" id="MET1488960.1"/>
    </source>
</evidence>
<dbReference type="EMBL" id="JBEWLZ010000002">
    <property type="protein sequence ID" value="MET1488960.1"/>
    <property type="molecule type" value="Genomic_DNA"/>
</dbReference>
<proteinExistence type="inferred from homology"/>
<dbReference type="InterPro" id="IPR012338">
    <property type="entry name" value="Beta-lactam/transpept-like"/>
</dbReference>
<dbReference type="GO" id="GO:0009002">
    <property type="term" value="F:serine-type D-Ala-D-Ala carboxypeptidase activity"/>
    <property type="evidence" value="ECO:0007669"/>
    <property type="project" value="UniProtKB-EC"/>
</dbReference>
<dbReference type="RefSeq" id="WP_345924003.1">
    <property type="nucleotide sequence ID" value="NZ_JBDIVF010000001.1"/>
</dbReference>
<name>A0ABV2CM31_9RHOO</name>
<dbReference type="SUPFAM" id="SSF56601">
    <property type="entry name" value="beta-lactamase/transpeptidase-like"/>
    <property type="match status" value="1"/>
</dbReference>
<keyword evidence="3" id="KW-0732">Signal</keyword>
<dbReference type="Pfam" id="PF02113">
    <property type="entry name" value="Peptidase_S13"/>
    <property type="match status" value="1"/>
</dbReference>
<dbReference type="Proteomes" id="UP001548590">
    <property type="component" value="Unassembled WGS sequence"/>
</dbReference>
<protein>
    <submittedName>
        <fullName evidence="4">D-alanyl-D-alanine carboxypeptidase/D-alanyl-D-alanine-endopeptidase</fullName>
        <ecNumber evidence="4">3.4.16.4</ecNumber>
    </submittedName>
</protein>
<feature type="signal peptide" evidence="3">
    <location>
        <begin position="1"/>
        <end position="25"/>
    </location>
</feature>
<dbReference type="Gene3D" id="3.40.710.10">
    <property type="entry name" value="DD-peptidase/beta-lactamase superfamily"/>
    <property type="match status" value="1"/>
</dbReference>
<accession>A0ABV2CM31</accession>
<dbReference type="InterPro" id="IPR000667">
    <property type="entry name" value="Peptidase_S13"/>
</dbReference>